<accession>A0A1D1W6J7</accession>
<feature type="signal peptide" evidence="2">
    <location>
        <begin position="1"/>
        <end position="23"/>
    </location>
</feature>
<keyword evidence="1" id="KW-0812">Transmembrane</keyword>
<keyword evidence="1" id="KW-1133">Transmembrane helix</keyword>
<dbReference type="AlphaFoldDB" id="A0A1D1W6J7"/>
<keyword evidence="1" id="KW-0472">Membrane</keyword>
<feature type="transmembrane region" description="Helical" evidence="1">
    <location>
        <begin position="337"/>
        <end position="356"/>
    </location>
</feature>
<evidence type="ECO:0000313" key="4">
    <source>
        <dbReference type="Proteomes" id="UP000186922"/>
    </source>
</evidence>
<dbReference type="Proteomes" id="UP000186922">
    <property type="component" value="Unassembled WGS sequence"/>
</dbReference>
<evidence type="ECO:0000256" key="2">
    <source>
        <dbReference type="SAM" id="SignalP"/>
    </source>
</evidence>
<evidence type="ECO:0000256" key="1">
    <source>
        <dbReference type="SAM" id="Phobius"/>
    </source>
</evidence>
<sequence length="409" mass="44450">MKLLDLTAIVPVVLVVLCATTTGDRVPTLERLAVSRTLATSYTITSYDSPYVHCDSLDKVNIRACGIPEEELPHVKFCKNSSRGAIELPVNKHDGGIVDGCSYYNGRLGINIMTDIYCAFECHSETRIGAPYVRFYPGSPCEETPKPTLPHEITKPHTSMDTYVGTLSMVNYGASQLNKEVPQPVLLSVTCDVVVLDCRDFQICVAPILKSDQVGRPSIFIGYNSTDMNSIRIADSSTNSQFAHYARFILWPAKKKSRCRLTTLKKAMVGGGYQNLTFDDGQTNPPSTPAKFEDTIVHEPTTQFLTDIAPEQMGQKTTDPAAIATKHGTTILSVACWSLLGVAGILAAILVGVLIWRCRISRMIYSSVPSSAVTQVPSEEFILELIPSAWPGPVPCTPMAAADVPSQSG</sequence>
<proteinExistence type="predicted"/>
<feature type="chain" id="PRO_5008899274" description="Glycoprotein" evidence="2">
    <location>
        <begin position="24"/>
        <end position="409"/>
    </location>
</feature>
<gene>
    <name evidence="3" type="primary">RvY_18647-1</name>
    <name evidence="3" type="synonym">RvY_18647.1</name>
    <name evidence="3" type="ORF">RvY_18647</name>
</gene>
<reference evidence="3 4" key="1">
    <citation type="journal article" date="2016" name="Nat. Commun.">
        <title>Extremotolerant tardigrade genome and improved radiotolerance of human cultured cells by tardigrade-unique protein.</title>
        <authorList>
            <person name="Hashimoto T."/>
            <person name="Horikawa D.D."/>
            <person name="Saito Y."/>
            <person name="Kuwahara H."/>
            <person name="Kozuka-Hata H."/>
            <person name="Shin-I T."/>
            <person name="Minakuchi Y."/>
            <person name="Ohishi K."/>
            <person name="Motoyama A."/>
            <person name="Aizu T."/>
            <person name="Enomoto A."/>
            <person name="Kondo K."/>
            <person name="Tanaka S."/>
            <person name="Hara Y."/>
            <person name="Koshikawa S."/>
            <person name="Sagara H."/>
            <person name="Miura T."/>
            <person name="Yokobori S."/>
            <person name="Miyagawa K."/>
            <person name="Suzuki Y."/>
            <person name="Kubo T."/>
            <person name="Oyama M."/>
            <person name="Kohara Y."/>
            <person name="Fujiyama A."/>
            <person name="Arakawa K."/>
            <person name="Katayama T."/>
            <person name="Toyoda A."/>
            <person name="Kunieda T."/>
        </authorList>
    </citation>
    <scope>NUCLEOTIDE SEQUENCE [LARGE SCALE GENOMIC DNA]</scope>
    <source>
        <strain evidence="3 4">YOKOZUNA-1</strain>
    </source>
</reference>
<dbReference type="EMBL" id="BDGG01000020">
    <property type="protein sequence ID" value="GAV09047.1"/>
    <property type="molecule type" value="Genomic_DNA"/>
</dbReference>
<protein>
    <recommendedName>
        <fullName evidence="5">Glycoprotein</fullName>
    </recommendedName>
</protein>
<evidence type="ECO:0000313" key="3">
    <source>
        <dbReference type="EMBL" id="GAV09047.1"/>
    </source>
</evidence>
<organism evidence="3 4">
    <name type="scientific">Ramazzottius varieornatus</name>
    <name type="common">Water bear</name>
    <name type="synonym">Tardigrade</name>
    <dbReference type="NCBI Taxonomy" id="947166"/>
    <lineage>
        <taxon>Eukaryota</taxon>
        <taxon>Metazoa</taxon>
        <taxon>Ecdysozoa</taxon>
        <taxon>Tardigrada</taxon>
        <taxon>Eutardigrada</taxon>
        <taxon>Parachela</taxon>
        <taxon>Hypsibioidea</taxon>
        <taxon>Ramazzottiidae</taxon>
        <taxon>Ramazzottius</taxon>
    </lineage>
</organism>
<evidence type="ECO:0008006" key="5">
    <source>
        <dbReference type="Google" id="ProtNLM"/>
    </source>
</evidence>
<keyword evidence="4" id="KW-1185">Reference proteome</keyword>
<comment type="caution">
    <text evidence="3">The sequence shown here is derived from an EMBL/GenBank/DDBJ whole genome shotgun (WGS) entry which is preliminary data.</text>
</comment>
<name>A0A1D1W6J7_RAMVA</name>
<keyword evidence="2" id="KW-0732">Signal</keyword>